<evidence type="ECO:0000256" key="2">
    <source>
        <dbReference type="ARBA" id="ARBA00010736"/>
    </source>
</evidence>
<evidence type="ECO:0000313" key="7">
    <source>
        <dbReference type="Proteomes" id="UP000298213"/>
    </source>
</evidence>
<dbReference type="Pfam" id="PF00381">
    <property type="entry name" value="PTS-HPr"/>
    <property type="match status" value="1"/>
</dbReference>
<dbReference type="Gene3D" id="3.30.1340.10">
    <property type="entry name" value="HPr-like"/>
    <property type="match status" value="1"/>
</dbReference>
<evidence type="ECO:0000256" key="1">
    <source>
        <dbReference type="ARBA" id="ARBA00004496"/>
    </source>
</evidence>
<dbReference type="PANTHER" id="PTHR33705">
    <property type="entry name" value="PHOSPHOCARRIER PROTEIN HPR"/>
    <property type="match status" value="1"/>
</dbReference>
<dbReference type="PANTHER" id="PTHR33705:SF2">
    <property type="entry name" value="PHOSPHOCARRIER PROTEIN NPR"/>
    <property type="match status" value="1"/>
</dbReference>
<dbReference type="PROSITE" id="PS51350">
    <property type="entry name" value="PTS_HPR_DOM"/>
    <property type="match status" value="1"/>
</dbReference>
<dbReference type="Proteomes" id="UP000298213">
    <property type="component" value="Unassembled WGS sequence"/>
</dbReference>
<dbReference type="AlphaFoldDB" id="A0A4Y8ZQB8"/>
<keyword evidence="7" id="KW-1185">Reference proteome</keyword>
<comment type="similarity">
    <text evidence="2">Belongs to the HPr family.</text>
</comment>
<comment type="caution">
    <text evidence="6">The sequence shown here is derived from an EMBL/GenBank/DDBJ whole genome shotgun (WGS) entry which is preliminary data.</text>
</comment>
<name>A0A4Y8ZQB8_9SPHN</name>
<evidence type="ECO:0000256" key="4">
    <source>
        <dbReference type="ARBA" id="ARBA00022683"/>
    </source>
</evidence>
<dbReference type="InterPro" id="IPR050399">
    <property type="entry name" value="HPr"/>
</dbReference>
<dbReference type="GO" id="GO:0005737">
    <property type="term" value="C:cytoplasm"/>
    <property type="evidence" value="ECO:0007669"/>
    <property type="project" value="UniProtKB-SubCell"/>
</dbReference>
<keyword evidence="3" id="KW-0963">Cytoplasm</keyword>
<proteinExistence type="inferred from homology"/>
<dbReference type="SUPFAM" id="SSF55594">
    <property type="entry name" value="HPr-like"/>
    <property type="match status" value="1"/>
</dbReference>
<dbReference type="RefSeq" id="WP_135086882.1">
    <property type="nucleotide sequence ID" value="NZ_SPDV01000019.1"/>
</dbReference>
<gene>
    <name evidence="6" type="ORF">E2493_11530</name>
</gene>
<dbReference type="PROSITE" id="PS00369">
    <property type="entry name" value="PTS_HPR_HIS"/>
    <property type="match status" value="1"/>
</dbReference>
<dbReference type="InterPro" id="IPR035895">
    <property type="entry name" value="HPr-like_sf"/>
</dbReference>
<accession>A0A4Y8ZQB8</accession>
<dbReference type="EMBL" id="SPDV01000019">
    <property type="protein sequence ID" value="TFI58203.1"/>
    <property type="molecule type" value="Genomic_DNA"/>
</dbReference>
<dbReference type="NCBIfam" id="TIGR01003">
    <property type="entry name" value="PTS_HPr_family"/>
    <property type="match status" value="1"/>
</dbReference>
<dbReference type="CDD" id="cd00367">
    <property type="entry name" value="PTS-HPr_like"/>
    <property type="match status" value="1"/>
</dbReference>
<dbReference type="PRINTS" id="PR00107">
    <property type="entry name" value="PHOSPHOCPHPR"/>
</dbReference>
<comment type="subcellular location">
    <subcellularLocation>
        <location evidence="1">Cytoplasm</location>
    </subcellularLocation>
</comment>
<organism evidence="6 7">
    <name type="scientific">Sphingomonas parva</name>
    <dbReference type="NCBI Taxonomy" id="2555898"/>
    <lineage>
        <taxon>Bacteria</taxon>
        <taxon>Pseudomonadati</taxon>
        <taxon>Pseudomonadota</taxon>
        <taxon>Alphaproteobacteria</taxon>
        <taxon>Sphingomonadales</taxon>
        <taxon>Sphingomonadaceae</taxon>
        <taxon>Sphingomonas</taxon>
    </lineage>
</organism>
<evidence type="ECO:0000256" key="3">
    <source>
        <dbReference type="ARBA" id="ARBA00022490"/>
    </source>
</evidence>
<dbReference type="InterPro" id="IPR000032">
    <property type="entry name" value="HPr-like"/>
</dbReference>
<evidence type="ECO:0000259" key="5">
    <source>
        <dbReference type="PROSITE" id="PS51350"/>
    </source>
</evidence>
<keyword evidence="4" id="KW-0598">Phosphotransferase system</keyword>
<protein>
    <submittedName>
        <fullName evidence="6">HPr family phosphocarrier protein</fullName>
    </submittedName>
</protein>
<dbReference type="InterPro" id="IPR001020">
    <property type="entry name" value="PTS_HPr_His_P_site"/>
</dbReference>
<dbReference type="OrthoDB" id="9798965at2"/>
<sequence>MSVASRTVELRNKRGLHARASAKFVTLAAGQSAQVEVEKDGSRVCGTSIMGLMMLGAAMGDSITITAIGDGADEAVAALAGLVEERFGED</sequence>
<reference evidence="6 7" key="1">
    <citation type="submission" date="2019-03" db="EMBL/GenBank/DDBJ databases">
        <title>Genome sequence of Sphingomonas sp. 17J27-24.</title>
        <authorList>
            <person name="Kim M."/>
            <person name="Maeng S."/>
            <person name="Sathiyaraj S."/>
        </authorList>
    </citation>
    <scope>NUCLEOTIDE SEQUENCE [LARGE SCALE GENOMIC DNA]</scope>
    <source>
        <strain evidence="6 7">17J27-24</strain>
    </source>
</reference>
<evidence type="ECO:0000313" key="6">
    <source>
        <dbReference type="EMBL" id="TFI58203.1"/>
    </source>
</evidence>
<feature type="domain" description="HPr" evidence="5">
    <location>
        <begin position="3"/>
        <end position="90"/>
    </location>
</feature>
<dbReference type="GO" id="GO:0009401">
    <property type="term" value="P:phosphoenolpyruvate-dependent sugar phosphotransferase system"/>
    <property type="evidence" value="ECO:0007669"/>
    <property type="project" value="UniProtKB-KW"/>
</dbReference>